<comment type="similarity">
    <text evidence="1">Belongs to the IucA/IucC family.</text>
</comment>
<evidence type="ECO:0000256" key="1">
    <source>
        <dbReference type="ARBA" id="ARBA00007832"/>
    </source>
</evidence>
<protein>
    <submittedName>
        <fullName evidence="4">Siderophore biosynthesis protein PvsD</fullName>
    </submittedName>
</protein>
<dbReference type="Gene3D" id="1.10.510.40">
    <property type="match status" value="1"/>
</dbReference>
<name>A0A7Y4EC19_9VIBR</name>
<dbReference type="InterPro" id="IPR022770">
    <property type="entry name" value="IucA/IucC-like_C"/>
</dbReference>
<dbReference type="GO" id="GO:0016881">
    <property type="term" value="F:acid-amino acid ligase activity"/>
    <property type="evidence" value="ECO:0007669"/>
    <property type="project" value="UniProtKB-ARBA"/>
</dbReference>
<dbReference type="InterPro" id="IPR043033">
    <property type="entry name" value="PvsD/AcsD-like_thumb_beta"/>
</dbReference>
<dbReference type="Pfam" id="PF04183">
    <property type="entry name" value="IucA_IucC"/>
    <property type="match status" value="1"/>
</dbReference>
<dbReference type="InterPro" id="IPR037455">
    <property type="entry name" value="LucA/IucC-like"/>
</dbReference>
<dbReference type="AlphaFoldDB" id="A0A7Y4EC19"/>
<comment type="caution">
    <text evidence="4">The sequence shown here is derived from an EMBL/GenBank/DDBJ whole genome shotgun (WGS) entry which is preliminary data.</text>
</comment>
<evidence type="ECO:0000313" key="4">
    <source>
        <dbReference type="EMBL" id="NOH70205.1"/>
    </source>
</evidence>
<dbReference type="Gene3D" id="2.30.30.1240">
    <property type="entry name" value="AscD, thumb domain, four stranded beta-sheet"/>
    <property type="match status" value="1"/>
</dbReference>
<sequence length="615" mass="70055">MLNTQLSPTENLTQNIGLFGHKKTQLNHEKAQLNTIMGVVNCYLREYAIPNKHVKWGFSSASLPQTLKRNYSPSQLVAICLNEGDLLVLPVEYISQLGKVKLADRPWSKTSGAGWSKLDATQTLTLLLQYLKQALVIPFNHELIEQMENSLLITEQFLNSEPTHQHHNQFIASEQSLIWGHSFHPTPKSRSGVSIDDLLICSPEVGAEVHLYWFEVESTLLDVLQSDKRKTPHTMLGKLAPEKSHSESTVLYPCHPWESYTILQNPVVKRAIDQGKINPLGLGGKRLLPTSSVRTLYHPNMDWFAKFSINVRLTNCVRKNAWYELDSAVQLTSILRSIKESEQLRNPVFKVMTEPYATTLNLEAISGLEHEDVIKARESFGILYRENFTQSETDILEPTLAGALFAYDRDGNSCIATELKQKAKENQSQYKDVATLWFERYLHCLIPGVFNYYFKHGVAFEPHLQNTLIGFDKGMPCCVWIRDLEGTKLLAEFWPADSLNQLSERALQSVYYSREQGWNRIGYCTFINNISEAVFFISEGNSKLEQALWNILRDAIICWQSINGKQPELVSLLDGGYFPSKNNFTTRLMQNADKESSYTKVLAPWTTRNKGESHD</sequence>
<organism evidence="4 5">
    <name type="scientific">Vibrio pectenicida</name>
    <dbReference type="NCBI Taxonomy" id="62763"/>
    <lineage>
        <taxon>Bacteria</taxon>
        <taxon>Pseudomonadati</taxon>
        <taxon>Pseudomonadota</taxon>
        <taxon>Gammaproteobacteria</taxon>
        <taxon>Vibrionales</taxon>
        <taxon>Vibrionaceae</taxon>
        <taxon>Vibrio</taxon>
    </lineage>
</organism>
<feature type="domain" description="Aerobactin siderophore biosynthesis IucA/IucC-like C-terminal" evidence="3">
    <location>
        <begin position="436"/>
        <end position="594"/>
    </location>
</feature>
<dbReference type="GO" id="GO:0019290">
    <property type="term" value="P:siderophore biosynthetic process"/>
    <property type="evidence" value="ECO:0007669"/>
    <property type="project" value="InterPro"/>
</dbReference>
<dbReference type="InterPro" id="IPR007310">
    <property type="entry name" value="Aerobactin_biosyn_IucA/IucC_N"/>
</dbReference>
<reference evidence="4 5" key="1">
    <citation type="submission" date="2019-09" db="EMBL/GenBank/DDBJ databases">
        <title>Draft genome sequencing and comparative genomics of hatchery-associated Vibrios.</title>
        <authorList>
            <person name="Kehlet-Delgado H."/>
            <person name="Mueller R.S."/>
        </authorList>
    </citation>
    <scope>NUCLEOTIDE SEQUENCE [LARGE SCALE GENOMIC DNA]</scope>
    <source>
        <strain evidence="4 5">99-46-Y</strain>
    </source>
</reference>
<dbReference type="RefSeq" id="WP_171359840.1">
    <property type="nucleotide sequence ID" value="NZ_VTXC01000005.1"/>
</dbReference>
<dbReference type="Pfam" id="PF06276">
    <property type="entry name" value="FhuF"/>
    <property type="match status" value="1"/>
</dbReference>
<evidence type="ECO:0000313" key="5">
    <source>
        <dbReference type="Proteomes" id="UP000565719"/>
    </source>
</evidence>
<proteinExistence type="inferred from homology"/>
<dbReference type="Proteomes" id="UP000565719">
    <property type="component" value="Unassembled WGS sequence"/>
</dbReference>
<dbReference type="PANTHER" id="PTHR34384:SF5">
    <property type="entry name" value="L-2,3-DIAMINOPROPANOATE--CITRATE LIGASE"/>
    <property type="match status" value="1"/>
</dbReference>
<feature type="domain" description="Aerobactin siderophore biosynthesis IucA/IucC N-terminal" evidence="2">
    <location>
        <begin position="170"/>
        <end position="405"/>
    </location>
</feature>
<evidence type="ECO:0000259" key="2">
    <source>
        <dbReference type="Pfam" id="PF04183"/>
    </source>
</evidence>
<dbReference type="Gene3D" id="1.10.150.640">
    <property type="entry name" value="AcsD, thumb domain, helical bundle"/>
    <property type="match status" value="1"/>
</dbReference>
<dbReference type="EMBL" id="VTXC01000005">
    <property type="protein sequence ID" value="NOH70205.1"/>
    <property type="molecule type" value="Genomic_DNA"/>
</dbReference>
<evidence type="ECO:0000259" key="3">
    <source>
        <dbReference type="Pfam" id="PF06276"/>
    </source>
</evidence>
<accession>A0A7Y4EC19</accession>
<gene>
    <name evidence="4" type="ORF">F0225_02460</name>
</gene>
<dbReference type="PANTHER" id="PTHR34384">
    <property type="entry name" value="L-2,3-DIAMINOPROPANOATE--CITRATE LIGASE"/>
    <property type="match status" value="1"/>
</dbReference>
<dbReference type="InterPro" id="IPR043032">
    <property type="entry name" value="PvsD/AcsD-like_thumb_helix"/>
</dbReference>